<comment type="caution">
    <text evidence="2">The sequence shown here is derived from an EMBL/GenBank/DDBJ whole genome shotgun (WGS) entry which is preliminary data.</text>
</comment>
<dbReference type="AlphaFoldDB" id="A0A2C5YKS8"/>
<name>A0A2C5YKS8_9HYPO</name>
<feature type="signal peptide" evidence="1">
    <location>
        <begin position="1"/>
        <end position="18"/>
    </location>
</feature>
<keyword evidence="1" id="KW-0732">Signal</keyword>
<evidence type="ECO:0000256" key="1">
    <source>
        <dbReference type="SAM" id="SignalP"/>
    </source>
</evidence>
<evidence type="ECO:0008006" key="4">
    <source>
        <dbReference type="Google" id="ProtNLM"/>
    </source>
</evidence>
<dbReference type="Proteomes" id="UP000224854">
    <property type="component" value="Unassembled WGS sequence"/>
</dbReference>
<dbReference type="EMBL" id="NJEU01001185">
    <property type="protein sequence ID" value="PHH68223.1"/>
    <property type="molecule type" value="Genomic_DNA"/>
</dbReference>
<feature type="chain" id="PRO_5012632216" description="Secreted protein" evidence="1">
    <location>
        <begin position="19"/>
        <end position="129"/>
    </location>
</feature>
<organism evidence="2 3">
    <name type="scientific">Ophiocordyceps australis</name>
    <dbReference type="NCBI Taxonomy" id="1399860"/>
    <lineage>
        <taxon>Eukaryota</taxon>
        <taxon>Fungi</taxon>
        <taxon>Dikarya</taxon>
        <taxon>Ascomycota</taxon>
        <taxon>Pezizomycotina</taxon>
        <taxon>Sordariomycetes</taxon>
        <taxon>Hypocreomycetidae</taxon>
        <taxon>Hypocreales</taxon>
        <taxon>Ophiocordycipitaceae</taxon>
        <taxon>Ophiocordyceps</taxon>
    </lineage>
</organism>
<gene>
    <name evidence="2" type="ORF">CDD82_717</name>
</gene>
<proteinExistence type="predicted"/>
<evidence type="ECO:0000313" key="3">
    <source>
        <dbReference type="Proteomes" id="UP000224854"/>
    </source>
</evidence>
<sequence>MLLLFTLLLALLLLVGRDQPTGTRGPGWTLLHQSITSRFLAMSCGGAPSLCSFLCTPLVGVAIMSGDEEQKGHSKRVIQGHACCTTVARCSSGNGLGQSKSYLIPPLALLAGRSSWLLQRMLKTSSLVT</sequence>
<keyword evidence="3" id="KW-1185">Reference proteome</keyword>
<accession>A0A2C5YKS8</accession>
<protein>
    <recommendedName>
        <fullName evidence="4">Secreted protein</fullName>
    </recommendedName>
</protein>
<reference evidence="2 3" key="1">
    <citation type="submission" date="2017-06" db="EMBL/GenBank/DDBJ databases">
        <title>Ant-infecting Ophiocordyceps genomes reveal a high diversity of potential behavioral manipulation genes and a possible major role for enterotoxins.</title>
        <authorList>
            <person name="De Bekker C."/>
            <person name="Evans H.C."/>
            <person name="Brachmann A."/>
            <person name="Hughes D.P."/>
        </authorList>
    </citation>
    <scope>NUCLEOTIDE SEQUENCE [LARGE SCALE GENOMIC DNA]</scope>
    <source>
        <strain evidence="2 3">1348a</strain>
    </source>
</reference>
<evidence type="ECO:0000313" key="2">
    <source>
        <dbReference type="EMBL" id="PHH68223.1"/>
    </source>
</evidence>